<evidence type="ECO:0000313" key="5">
    <source>
        <dbReference type="Proteomes" id="UP000757435"/>
    </source>
</evidence>
<keyword evidence="3" id="KW-1133">Transmembrane helix</keyword>
<accession>A0A951QD60</accession>
<name>A0A951QD60_9CYAN</name>
<feature type="region of interest" description="Disordered" evidence="2">
    <location>
        <begin position="138"/>
        <end position="179"/>
    </location>
</feature>
<evidence type="ECO:0000313" key="4">
    <source>
        <dbReference type="EMBL" id="MBW4659565.1"/>
    </source>
</evidence>
<keyword evidence="3" id="KW-0812">Transmembrane</keyword>
<dbReference type="PANTHER" id="PTHR40278">
    <property type="entry name" value="DNA UTILIZATION PROTEIN HOFN"/>
    <property type="match status" value="1"/>
</dbReference>
<gene>
    <name evidence="4" type="ORF">KME15_12890</name>
</gene>
<feature type="transmembrane region" description="Helical" evidence="3">
    <location>
        <begin position="33"/>
        <end position="54"/>
    </location>
</feature>
<organism evidence="4 5">
    <name type="scientific">Drouetiella hepatica Uher 2000/2452</name>
    <dbReference type="NCBI Taxonomy" id="904376"/>
    <lineage>
        <taxon>Bacteria</taxon>
        <taxon>Bacillati</taxon>
        <taxon>Cyanobacteriota</taxon>
        <taxon>Cyanophyceae</taxon>
        <taxon>Oculatellales</taxon>
        <taxon>Oculatellaceae</taxon>
        <taxon>Drouetiella</taxon>
    </lineage>
</organism>
<evidence type="ECO:0000256" key="1">
    <source>
        <dbReference type="SAM" id="Coils"/>
    </source>
</evidence>
<keyword evidence="1" id="KW-0175">Coiled coil</keyword>
<keyword evidence="3" id="KW-0472">Membrane</keyword>
<protein>
    <submittedName>
        <fullName evidence="4">PilN domain-containing protein</fullName>
    </submittedName>
</protein>
<comment type="caution">
    <text evidence="4">The sequence shown here is derived from an EMBL/GenBank/DDBJ whole genome shotgun (WGS) entry which is preliminary data.</text>
</comment>
<evidence type="ECO:0000256" key="2">
    <source>
        <dbReference type="SAM" id="MobiDB-lite"/>
    </source>
</evidence>
<sequence>MYGLDVNFLNDRAQRQTEAGLKSTAVKDDPRPYYIGGGVALALLAAVGGAWFLLNGQNAELEKRQAELDGQLVALQAQLGEVQNVSQQVSQIESENQALATVFDQIKPWSAVLQDVRDRVPNGIQLDKIEQLAPTVDPAAAAAPAPSPSPSASPEASPAAGAPATVPVETVPTSQPRISLSGKARSFNDVNDFLLTLQQSPFLKGEDLKIVQSELIDNPTQVEFTGQSASGEITVELPKVVEYTIEGDFSDMTASELLQDLERTLSVGLAARIQALRDRGVLKP</sequence>
<reference evidence="4" key="2">
    <citation type="journal article" date="2022" name="Microbiol. Resour. Announc.">
        <title>Metagenome Sequencing to Explore Phylogenomics of Terrestrial Cyanobacteria.</title>
        <authorList>
            <person name="Ward R.D."/>
            <person name="Stajich J.E."/>
            <person name="Johansen J.R."/>
            <person name="Huntemann M."/>
            <person name="Clum A."/>
            <person name="Foster B."/>
            <person name="Foster B."/>
            <person name="Roux S."/>
            <person name="Palaniappan K."/>
            <person name="Varghese N."/>
            <person name="Mukherjee S."/>
            <person name="Reddy T.B.K."/>
            <person name="Daum C."/>
            <person name="Copeland A."/>
            <person name="Chen I.A."/>
            <person name="Ivanova N.N."/>
            <person name="Kyrpides N.C."/>
            <person name="Shapiro N."/>
            <person name="Eloe-Fadrosh E.A."/>
            <person name="Pietrasiak N."/>
        </authorList>
    </citation>
    <scope>NUCLEOTIDE SEQUENCE</scope>
    <source>
        <strain evidence="4">UHER 2000/2452</strain>
    </source>
</reference>
<feature type="coiled-coil region" evidence="1">
    <location>
        <begin position="58"/>
        <end position="95"/>
    </location>
</feature>
<dbReference type="InterPro" id="IPR052534">
    <property type="entry name" value="Extracell_DNA_Util/SecSys_Comp"/>
</dbReference>
<dbReference type="EMBL" id="JAHHHD010000012">
    <property type="protein sequence ID" value="MBW4659565.1"/>
    <property type="molecule type" value="Genomic_DNA"/>
</dbReference>
<dbReference type="AlphaFoldDB" id="A0A951QD60"/>
<dbReference type="Pfam" id="PF05137">
    <property type="entry name" value="PilN"/>
    <property type="match status" value="1"/>
</dbReference>
<feature type="compositionally biased region" description="Low complexity" evidence="2">
    <location>
        <begin position="152"/>
        <end position="174"/>
    </location>
</feature>
<dbReference type="Proteomes" id="UP000757435">
    <property type="component" value="Unassembled WGS sequence"/>
</dbReference>
<evidence type="ECO:0000256" key="3">
    <source>
        <dbReference type="SAM" id="Phobius"/>
    </source>
</evidence>
<reference evidence="4" key="1">
    <citation type="submission" date="2021-05" db="EMBL/GenBank/DDBJ databases">
        <authorList>
            <person name="Pietrasiak N."/>
            <person name="Ward R."/>
            <person name="Stajich J.E."/>
            <person name="Kurbessoian T."/>
        </authorList>
    </citation>
    <scope>NUCLEOTIDE SEQUENCE</scope>
    <source>
        <strain evidence="4">UHER 2000/2452</strain>
    </source>
</reference>
<dbReference type="PANTHER" id="PTHR40278:SF1">
    <property type="entry name" value="DNA UTILIZATION PROTEIN HOFN"/>
    <property type="match status" value="1"/>
</dbReference>
<proteinExistence type="predicted"/>
<dbReference type="InterPro" id="IPR007813">
    <property type="entry name" value="PilN"/>
</dbReference>